<evidence type="ECO:0000313" key="10">
    <source>
        <dbReference type="Proteomes" id="UP000250714"/>
    </source>
</evidence>
<reference evidence="9 10" key="1">
    <citation type="journal article" date="2018" name="Int. J. Syst. Evol. Microbiol.">
        <title>Lactobacillus paragasseri sp. nov., a sister taxon of Lactobacillus gasseri, based on whole-genome sequence analyses.</title>
        <authorList>
            <person name="Tanizawa Y."/>
            <person name="Tada I."/>
            <person name="Kobayashi H."/>
            <person name="Endo A."/>
            <person name="Maeno S."/>
            <person name="Toyoda A."/>
            <person name="Arita M."/>
            <person name="Nakamura Y."/>
            <person name="Sakamoto M."/>
            <person name="Ohkuma M."/>
            <person name="Tohno M."/>
        </authorList>
    </citation>
    <scope>NUCLEOTIDE SEQUENCE [LARGE SCALE GENOMIC DNA]</scope>
    <source>
        <strain evidence="9 10">JCM 1130</strain>
    </source>
</reference>
<dbReference type="Pfam" id="PF00768">
    <property type="entry name" value="Peptidase_S11"/>
    <property type="match status" value="1"/>
</dbReference>
<keyword evidence="6" id="KW-0961">Cell wall biogenesis/degradation</keyword>
<name>A0ABQ0N4N7_9LACO</name>
<keyword evidence="2" id="KW-0732">Signal</keyword>
<evidence type="ECO:0000256" key="2">
    <source>
        <dbReference type="ARBA" id="ARBA00022729"/>
    </source>
</evidence>
<evidence type="ECO:0000256" key="4">
    <source>
        <dbReference type="ARBA" id="ARBA00022960"/>
    </source>
</evidence>
<sequence>MRKNKVKLVSIISLLVCILIFLIKPITVKASSINNYNQEQVELQAKSAIAIDLKSGQVLYAKNADKKLPVASMSKLITIYLTLDAIHNKKLSWNQKVKPTKQIVKISNNPEYSGVPLKLNLGYTIKQLYEATLIQSANGPAMLLGQAISGSQQAFVKKMRKQLVSWNIGGATQLLTANGLPNYTLGEERFKNKSKDAENTLSASDMAIIISHLLKKYPQVLNTTKVAKSSFVDGKTITPMQNWNWMLK</sequence>
<dbReference type="InterPro" id="IPR001967">
    <property type="entry name" value="Peptidase_S11_N"/>
</dbReference>
<dbReference type="PANTHER" id="PTHR21581">
    <property type="entry name" value="D-ALANYL-D-ALANINE CARBOXYPEPTIDASE"/>
    <property type="match status" value="1"/>
</dbReference>
<evidence type="ECO:0000313" key="9">
    <source>
        <dbReference type="EMBL" id="GBA82950.1"/>
    </source>
</evidence>
<evidence type="ECO:0000256" key="7">
    <source>
        <dbReference type="RuleBase" id="RU004016"/>
    </source>
</evidence>
<keyword evidence="3" id="KW-0378">Hydrolase</keyword>
<keyword evidence="4" id="KW-0133">Cell shape</keyword>
<dbReference type="PRINTS" id="PR00725">
    <property type="entry name" value="DADACBPTASE1"/>
</dbReference>
<dbReference type="SUPFAM" id="SSF56601">
    <property type="entry name" value="beta-lactamase/transpeptidase-like"/>
    <property type="match status" value="1"/>
</dbReference>
<gene>
    <name evidence="9" type="ORF">LJCM1130_14810</name>
</gene>
<evidence type="ECO:0000256" key="6">
    <source>
        <dbReference type="ARBA" id="ARBA00023316"/>
    </source>
</evidence>
<comment type="caution">
    <text evidence="9">The sequence shown here is derived from an EMBL/GenBank/DDBJ whole genome shotgun (WGS) entry which is preliminary data.</text>
</comment>
<keyword evidence="10" id="KW-1185">Reference proteome</keyword>
<feature type="domain" description="Peptidase S11 D-alanyl-D-alanine carboxypeptidase A N-terminal" evidence="8">
    <location>
        <begin position="38"/>
        <end position="246"/>
    </location>
</feature>
<evidence type="ECO:0000259" key="8">
    <source>
        <dbReference type="Pfam" id="PF00768"/>
    </source>
</evidence>
<dbReference type="Gene3D" id="3.40.710.10">
    <property type="entry name" value="DD-peptidase/beta-lactamase superfamily"/>
    <property type="match status" value="1"/>
</dbReference>
<evidence type="ECO:0000256" key="3">
    <source>
        <dbReference type="ARBA" id="ARBA00022801"/>
    </source>
</evidence>
<dbReference type="EMBL" id="BEXG01000004">
    <property type="protein sequence ID" value="GBA82950.1"/>
    <property type="molecule type" value="Genomic_DNA"/>
</dbReference>
<accession>A0ABQ0N4N7</accession>
<keyword evidence="5" id="KW-0573">Peptidoglycan synthesis</keyword>
<dbReference type="InterPro" id="IPR018044">
    <property type="entry name" value="Peptidase_S11"/>
</dbReference>
<dbReference type="Proteomes" id="UP000250714">
    <property type="component" value="Unassembled WGS sequence"/>
</dbReference>
<protein>
    <recommendedName>
        <fullName evidence="8">Peptidase S11 D-alanyl-D-alanine carboxypeptidase A N-terminal domain-containing protein</fullName>
    </recommendedName>
</protein>
<proteinExistence type="inferred from homology"/>
<evidence type="ECO:0000256" key="5">
    <source>
        <dbReference type="ARBA" id="ARBA00022984"/>
    </source>
</evidence>
<dbReference type="PANTHER" id="PTHR21581:SF11">
    <property type="entry name" value="D-ALANYL-D-ALANINE CARBOXYPEPTIDASE DACA"/>
    <property type="match status" value="1"/>
</dbReference>
<evidence type="ECO:0000256" key="1">
    <source>
        <dbReference type="ARBA" id="ARBA00007164"/>
    </source>
</evidence>
<dbReference type="InterPro" id="IPR012338">
    <property type="entry name" value="Beta-lactam/transpept-like"/>
</dbReference>
<organism evidence="9 10">
    <name type="scientific">Lactobacillus paragasseri</name>
    <dbReference type="NCBI Taxonomy" id="2107999"/>
    <lineage>
        <taxon>Bacteria</taxon>
        <taxon>Bacillati</taxon>
        <taxon>Bacillota</taxon>
        <taxon>Bacilli</taxon>
        <taxon>Lactobacillales</taxon>
        <taxon>Lactobacillaceae</taxon>
        <taxon>Lactobacillus</taxon>
    </lineage>
</organism>
<comment type="similarity">
    <text evidence="1 7">Belongs to the peptidase S11 family.</text>
</comment>